<name>A0A0S7B7A9_9CHLR</name>
<dbReference type="AlphaFoldDB" id="A0A0S7B7A9"/>
<accession>A0A0S7B7A9</accession>
<organism evidence="2">
    <name type="scientific">Longilinea arvoryzae</name>
    <dbReference type="NCBI Taxonomy" id="360412"/>
    <lineage>
        <taxon>Bacteria</taxon>
        <taxon>Bacillati</taxon>
        <taxon>Chloroflexota</taxon>
        <taxon>Anaerolineae</taxon>
        <taxon>Anaerolineales</taxon>
        <taxon>Anaerolineaceae</taxon>
        <taxon>Longilinea</taxon>
    </lineage>
</organism>
<reference evidence="2" key="1">
    <citation type="submission" date="2015-07" db="EMBL/GenBank/DDBJ databases">
        <title>Draft Genome Sequences of Anaerolinea thermolimosa IMO-1, Bellilinea caldifistulae GOMI-1, Leptolinea tardivitalis YMTK-2, Levilinea saccharolytica KIBI-1,Longilinea arvoryzae KOME-1, Previously Described as Members of the Anaerolineaceae (Chloroflexi).</title>
        <authorList>
            <person name="Sekiguchi Y."/>
            <person name="Ohashi A."/>
            <person name="Matsuura N."/>
            <person name="Tourlousse M.D."/>
        </authorList>
    </citation>
    <scope>NUCLEOTIDE SEQUENCE [LARGE SCALE GENOMIC DNA]</scope>
    <source>
        <strain evidence="2">KOME-1</strain>
    </source>
</reference>
<protein>
    <recommendedName>
        <fullName evidence="1">Predicted pPIWI-associating nuclease domain-containing protein</fullName>
    </recommendedName>
</protein>
<evidence type="ECO:0000313" key="2">
    <source>
        <dbReference type="EMBL" id="GAP13244.1"/>
    </source>
</evidence>
<dbReference type="Proteomes" id="UP000055060">
    <property type="component" value="Unassembled WGS sequence"/>
</dbReference>
<dbReference type="InterPro" id="IPR040556">
    <property type="entry name" value="pP_pnuc_1"/>
</dbReference>
<proteinExistence type="predicted"/>
<dbReference type="EMBL" id="DF967972">
    <property type="protein sequence ID" value="GAP13244.1"/>
    <property type="molecule type" value="Genomic_DNA"/>
</dbReference>
<evidence type="ECO:0000313" key="3">
    <source>
        <dbReference type="Proteomes" id="UP000055060"/>
    </source>
</evidence>
<feature type="domain" description="Predicted pPIWI-associating nuclease" evidence="1">
    <location>
        <begin position="304"/>
        <end position="401"/>
    </location>
</feature>
<dbReference type="Pfam" id="PF18165">
    <property type="entry name" value="pP_pnuc_1"/>
    <property type="match status" value="1"/>
</dbReference>
<dbReference type="STRING" id="360412.LARV_00995"/>
<gene>
    <name evidence="2" type="ORF">LARV_00995</name>
</gene>
<keyword evidence="3" id="KW-1185">Reference proteome</keyword>
<dbReference type="OrthoDB" id="514106at2"/>
<dbReference type="RefSeq" id="WP_075072593.1">
    <property type="nucleotide sequence ID" value="NZ_DF967972.1"/>
</dbReference>
<sequence length="433" mass="49581">MTDEDNKQKKPLTRDQILKAETGPKVYQLPSGLTLRVAFISWGMLREIKKSVESVSGGDKERVFTEKVISWMLRGSDQKDFHAFSIEDQRQLIEIAVEVWGCEEEYEQFAEIEKPEVRFYQAVEQQERELAKQLSEYVSAITANLASAIAPLKNVQMELSSSMKGMLEQFGGVSKIGEVFQNLNAHAVEQMGDIYRLQSPILGIAEELSKMQRSLVSPAQSTLLESLGGTITSYQNLMKDVLPVERFSVLPDSVRYYPTIEMRNSSILAARWVEENNSQQQEEIITPENTELLTWLENLDPSFPNMLLGAEQTIYSPNPDHCRHFASSHRELSTHILHLLAPDEAVKKWTTDPNHFDKDSKPTRKARLKFIARNHSNDTFVDFLIKDFENQMALLNADEHRRTQEYTEKVLIALHKRFLSMLGFIKEITSSHS</sequence>
<evidence type="ECO:0000259" key="1">
    <source>
        <dbReference type="Pfam" id="PF18165"/>
    </source>
</evidence>